<dbReference type="Proteomes" id="UP001321473">
    <property type="component" value="Unassembled WGS sequence"/>
</dbReference>
<organism evidence="8 9">
    <name type="scientific">Amblyomma americanum</name>
    <name type="common">Lone star tick</name>
    <dbReference type="NCBI Taxonomy" id="6943"/>
    <lineage>
        <taxon>Eukaryota</taxon>
        <taxon>Metazoa</taxon>
        <taxon>Ecdysozoa</taxon>
        <taxon>Arthropoda</taxon>
        <taxon>Chelicerata</taxon>
        <taxon>Arachnida</taxon>
        <taxon>Acari</taxon>
        <taxon>Parasitiformes</taxon>
        <taxon>Ixodida</taxon>
        <taxon>Ixodoidea</taxon>
        <taxon>Ixodidae</taxon>
        <taxon>Amblyomminae</taxon>
        <taxon>Amblyomma</taxon>
    </lineage>
</organism>
<dbReference type="Pfam" id="PF07653">
    <property type="entry name" value="SH3_2"/>
    <property type="match status" value="1"/>
</dbReference>
<dbReference type="PROSITE" id="PS50052">
    <property type="entry name" value="GUANYLATE_KINASE_2"/>
    <property type="match status" value="1"/>
</dbReference>
<dbReference type="InterPro" id="IPR008145">
    <property type="entry name" value="GK/Ca_channel_bsu"/>
</dbReference>
<dbReference type="CDD" id="cd06799">
    <property type="entry name" value="PDZ_MPP3-MPP4-MPP7-like"/>
    <property type="match status" value="1"/>
</dbReference>
<dbReference type="Gene3D" id="2.30.42.10">
    <property type="match status" value="1"/>
</dbReference>
<comment type="caution">
    <text evidence="8">The sequence shown here is derived from an EMBL/GenBank/DDBJ whole genome shotgun (WGS) entry which is preliminary data.</text>
</comment>
<sequence>MVLSSLGETTGEIASCARETILSKDDLLPSKGMAVGGKYNGTHNDQALQRLLASLEQVCQKAHSGDDDRAFLAALLQNKALQALVHIHSKIVSFSNQGIAPSSCDASLTAEKVLHALQKCTEPEAKELCALISSPHVKALFEAHDVIAKKEFLPSLTEAIYEAEEDEETIKIVQLVKSNEPLGATIKYNEIAKAITIARIMHGGAADRSGLIHVGDEVHEVNGVSLKGKAPHDVVNILQQSQAGTITLKLVPAEEAAVGRESRVRVRALFDYDPAADPLIPCQEAGLQFRRGQVLHLVSQEDPNWWQARWEGQRSARAGLIPAQSLQERRFASLRVTNQEDDDEGLSAGCYSPMRKELKARRAKKIMYDVSDNEDFDRELISTYEEVAKLYPRPGLHRPIVLIGPPGVGRNELKRRLVASDPDKFKTTIPYTSRPMKPWEIDGRDYYFVSRAEMEEKIRQGRFVEHGEYRGNLYGTSLDTIRAIVDMGYTCVLNPHPQALKMLRTAELKPFVIFIKPPSIEILKETRNKACARSTFDENCSRGFTDDEFHDIVYLGHKMDFLYGHMFDLTIVNEDLPRAFYQLMAAVKAVEAEPQWVPASWVVTSQ</sequence>
<dbReference type="PROSITE" id="PS50002">
    <property type="entry name" value="SH3"/>
    <property type="match status" value="1"/>
</dbReference>
<dbReference type="PROSITE" id="PS50106">
    <property type="entry name" value="PDZ"/>
    <property type="match status" value="1"/>
</dbReference>
<dbReference type="InterPro" id="IPR020590">
    <property type="entry name" value="Guanylate_kinase_CS"/>
</dbReference>
<dbReference type="SMART" id="SM00228">
    <property type="entry name" value="PDZ"/>
    <property type="match status" value="1"/>
</dbReference>
<dbReference type="InterPro" id="IPR036028">
    <property type="entry name" value="SH3-like_dom_sf"/>
</dbReference>
<dbReference type="Pfam" id="PF00595">
    <property type="entry name" value="PDZ"/>
    <property type="match status" value="1"/>
</dbReference>
<evidence type="ECO:0000256" key="3">
    <source>
        <dbReference type="PROSITE-ProRule" id="PRU00192"/>
    </source>
</evidence>
<gene>
    <name evidence="8" type="ORF">V5799_024336</name>
</gene>
<dbReference type="InterPro" id="IPR050716">
    <property type="entry name" value="MAGUK"/>
</dbReference>
<dbReference type="Gene3D" id="3.40.50.300">
    <property type="entry name" value="P-loop containing nucleotide triphosphate hydrolases"/>
    <property type="match status" value="1"/>
</dbReference>
<protein>
    <submittedName>
        <fullName evidence="8">Uncharacterized protein</fullName>
    </submittedName>
</protein>
<comment type="similarity">
    <text evidence="1">Belongs to the MAGUK family.</text>
</comment>
<dbReference type="InterPro" id="IPR036892">
    <property type="entry name" value="L27_dom_sf"/>
</dbReference>
<dbReference type="Gene3D" id="1.10.287.650">
    <property type="entry name" value="L27 domain"/>
    <property type="match status" value="1"/>
</dbReference>
<dbReference type="PROSITE" id="PS51022">
    <property type="entry name" value="L27"/>
    <property type="match status" value="2"/>
</dbReference>
<feature type="domain" description="PDZ" evidence="6">
    <location>
        <begin position="172"/>
        <end position="241"/>
    </location>
</feature>
<evidence type="ECO:0000259" key="4">
    <source>
        <dbReference type="PROSITE" id="PS50002"/>
    </source>
</evidence>
<dbReference type="InterPro" id="IPR001478">
    <property type="entry name" value="PDZ"/>
</dbReference>
<feature type="domain" description="SH3" evidence="4">
    <location>
        <begin position="261"/>
        <end position="331"/>
    </location>
</feature>
<dbReference type="InterPro" id="IPR014775">
    <property type="entry name" value="L27_C"/>
</dbReference>
<evidence type="ECO:0000259" key="5">
    <source>
        <dbReference type="PROSITE" id="PS50052"/>
    </source>
</evidence>
<dbReference type="CDD" id="cd11862">
    <property type="entry name" value="SH3_MPP"/>
    <property type="match status" value="1"/>
</dbReference>
<dbReference type="InterPro" id="IPR001452">
    <property type="entry name" value="SH3_domain"/>
</dbReference>
<dbReference type="InterPro" id="IPR027417">
    <property type="entry name" value="P-loop_NTPase"/>
</dbReference>
<proteinExistence type="inferred from homology"/>
<dbReference type="SMART" id="SM00569">
    <property type="entry name" value="L27"/>
    <property type="match status" value="2"/>
</dbReference>
<dbReference type="CDD" id="cd00071">
    <property type="entry name" value="GMPK"/>
    <property type="match status" value="1"/>
</dbReference>
<dbReference type="SMART" id="SM00072">
    <property type="entry name" value="GuKc"/>
    <property type="match status" value="1"/>
</dbReference>
<dbReference type="Gene3D" id="2.30.30.40">
    <property type="entry name" value="SH3 Domains"/>
    <property type="match status" value="1"/>
</dbReference>
<dbReference type="SUPFAM" id="SSF52540">
    <property type="entry name" value="P-loop containing nucleoside triphosphate hydrolases"/>
    <property type="match status" value="1"/>
</dbReference>
<dbReference type="SUPFAM" id="SSF101288">
    <property type="entry name" value="L27 domain"/>
    <property type="match status" value="1"/>
</dbReference>
<dbReference type="PROSITE" id="PS00856">
    <property type="entry name" value="GUANYLATE_KINASE_1"/>
    <property type="match status" value="1"/>
</dbReference>
<dbReference type="Pfam" id="PF00625">
    <property type="entry name" value="Guanylate_kin"/>
    <property type="match status" value="1"/>
</dbReference>
<dbReference type="SMART" id="SM00326">
    <property type="entry name" value="SH3"/>
    <property type="match status" value="1"/>
</dbReference>
<dbReference type="AlphaFoldDB" id="A0AAQ4ECD7"/>
<dbReference type="EMBL" id="JARKHS020018327">
    <property type="protein sequence ID" value="KAK8772421.1"/>
    <property type="molecule type" value="Genomic_DNA"/>
</dbReference>
<dbReference type="InterPro" id="IPR008144">
    <property type="entry name" value="Guanylate_kin-like_dom"/>
</dbReference>
<dbReference type="InterPro" id="IPR036034">
    <property type="entry name" value="PDZ_sf"/>
</dbReference>
<accession>A0AAQ4ECD7</accession>
<name>A0AAQ4ECD7_AMBAM</name>
<evidence type="ECO:0000313" key="8">
    <source>
        <dbReference type="EMBL" id="KAK8772421.1"/>
    </source>
</evidence>
<dbReference type="GO" id="GO:0030054">
    <property type="term" value="C:cell junction"/>
    <property type="evidence" value="ECO:0007669"/>
    <property type="project" value="UniProtKB-ARBA"/>
</dbReference>
<evidence type="ECO:0000313" key="9">
    <source>
        <dbReference type="Proteomes" id="UP001321473"/>
    </source>
</evidence>
<reference evidence="8 9" key="1">
    <citation type="journal article" date="2023" name="Arcadia Sci">
        <title>De novo assembly of a long-read Amblyomma americanum tick genome.</title>
        <authorList>
            <person name="Chou S."/>
            <person name="Poskanzer K.E."/>
            <person name="Rollins M."/>
            <person name="Thuy-Boun P.S."/>
        </authorList>
    </citation>
    <scope>NUCLEOTIDE SEQUENCE [LARGE SCALE GENOMIC DNA]</scope>
    <source>
        <strain evidence="8">F_SG_1</strain>
        <tissue evidence="8">Salivary glands</tissue>
    </source>
</reference>
<keyword evidence="2 3" id="KW-0728">SH3 domain</keyword>
<evidence type="ECO:0000259" key="7">
    <source>
        <dbReference type="PROSITE" id="PS51022"/>
    </source>
</evidence>
<dbReference type="PANTHER" id="PTHR23122">
    <property type="entry name" value="MEMBRANE-ASSOCIATED GUANYLATE KINASE MAGUK"/>
    <property type="match status" value="1"/>
</dbReference>
<dbReference type="Pfam" id="PF02828">
    <property type="entry name" value="L27"/>
    <property type="match status" value="1"/>
</dbReference>
<keyword evidence="9" id="KW-1185">Reference proteome</keyword>
<feature type="domain" description="L27" evidence="7">
    <location>
        <begin position="102"/>
        <end position="155"/>
    </location>
</feature>
<evidence type="ECO:0000259" key="6">
    <source>
        <dbReference type="PROSITE" id="PS50106"/>
    </source>
</evidence>
<feature type="domain" description="L27" evidence="7">
    <location>
        <begin position="44"/>
        <end position="99"/>
    </location>
</feature>
<dbReference type="SUPFAM" id="SSF50156">
    <property type="entry name" value="PDZ domain-like"/>
    <property type="match status" value="1"/>
</dbReference>
<feature type="domain" description="Guanylate kinase-like" evidence="5">
    <location>
        <begin position="397"/>
        <end position="588"/>
    </location>
</feature>
<evidence type="ECO:0000256" key="2">
    <source>
        <dbReference type="ARBA" id="ARBA00022443"/>
    </source>
</evidence>
<dbReference type="SUPFAM" id="SSF50044">
    <property type="entry name" value="SH3-domain"/>
    <property type="match status" value="1"/>
</dbReference>
<dbReference type="InterPro" id="IPR004172">
    <property type="entry name" value="L27_dom"/>
</dbReference>
<evidence type="ECO:0000256" key="1">
    <source>
        <dbReference type="ARBA" id="ARBA00007014"/>
    </source>
</evidence>